<name>A0A2S4WMC1_9BASI</name>
<dbReference type="EMBL" id="PKSM01000005">
    <property type="protein sequence ID" value="POW22930.1"/>
    <property type="molecule type" value="Genomic_DNA"/>
</dbReference>
<dbReference type="VEuPathDB" id="FungiDB:PSTT_05507"/>
<evidence type="ECO:0000313" key="2">
    <source>
        <dbReference type="EMBL" id="POW22930.1"/>
    </source>
</evidence>
<proteinExistence type="predicted"/>
<gene>
    <name evidence="2" type="ORF">PSHT_00763</name>
</gene>
<comment type="caution">
    <text evidence="2">The sequence shown here is derived from an EMBL/GenBank/DDBJ whole genome shotgun (WGS) entry which is preliminary data.</text>
</comment>
<feature type="region of interest" description="Disordered" evidence="1">
    <location>
        <begin position="92"/>
        <end position="117"/>
    </location>
</feature>
<evidence type="ECO:0000313" key="3">
    <source>
        <dbReference type="Proteomes" id="UP000238274"/>
    </source>
</evidence>
<reference evidence="2 3" key="1">
    <citation type="submission" date="2017-12" db="EMBL/GenBank/DDBJ databases">
        <title>Gene loss provides genomic basis for host adaptation in cereal stripe rust fungi.</title>
        <authorList>
            <person name="Xia C."/>
        </authorList>
    </citation>
    <scope>NUCLEOTIDE SEQUENCE [LARGE SCALE GENOMIC DNA]</scope>
    <source>
        <strain evidence="2 3">93TX-2</strain>
    </source>
</reference>
<dbReference type="VEuPathDB" id="FungiDB:PSHT_00763"/>
<dbReference type="Proteomes" id="UP000238274">
    <property type="component" value="Unassembled WGS sequence"/>
</dbReference>
<reference evidence="3" key="3">
    <citation type="journal article" date="2018" name="Mol. Plant Microbe Interact.">
        <title>Genome sequence resources for the wheat stripe rust pathogen (Puccinia striiformis f. sp. tritici) and the barley stripe rust pathogen (Puccinia striiformis f. sp. hordei).</title>
        <authorList>
            <person name="Xia C."/>
            <person name="Wang M."/>
            <person name="Yin C."/>
            <person name="Cornejo O.E."/>
            <person name="Hulbert S.H."/>
            <person name="Chen X."/>
        </authorList>
    </citation>
    <scope>NUCLEOTIDE SEQUENCE [LARGE SCALE GENOMIC DNA]</scope>
    <source>
        <strain evidence="3">93TX-2</strain>
    </source>
</reference>
<accession>A0A2S4WMC1</accession>
<sequence length="117" mass="13302">MPDWPDDVPKFGGSPGEDAKEWLRVMQVLLDDRQLHPVLYHVAAGCWLKGKPSQISSSQASSNKTAQEFHERFKMWRTKALSINLGNNEITNFVKKPTPGRSRTKISKANKESTEHR</sequence>
<keyword evidence="3" id="KW-1185">Reference proteome</keyword>
<organism evidence="2 3">
    <name type="scientific">Puccinia striiformis</name>
    <dbReference type="NCBI Taxonomy" id="27350"/>
    <lineage>
        <taxon>Eukaryota</taxon>
        <taxon>Fungi</taxon>
        <taxon>Dikarya</taxon>
        <taxon>Basidiomycota</taxon>
        <taxon>Pucciniomycotina</taxon>
        <taxon>Pucciniomycetes</taxon>
        <taxon>Pucciniales</taxon>
        <taxon>Pucciniaceae</taxon>
        <taxon>Puccinia</taxon>
    </lineage>
</organism>
<dbReference type="AlphaFoldDB" id="A0A2S4WMC1"/>
<dbReference type="OrthoDB" id="2507267at2759"/>
<reference evidence="3" key="2">
    <citation type="journal article" date="2018" name="BMC Genomics">
        <title>Genomic insights into host adaptation between the wheat stripe rust pathogen (Puccinia striiformis f. sp. tritici) and the barley stripe rust pathogen (Puccinia striiformis f. sp. hordei).</title>
        <authorList>
            <person name="Xia C."/>
            <person name="Wang M."/>
            <person name="Yin C."/>
            <person name="Cornejo O.E."/>
            <person name="Hulbert S.H."/>
            <person name="Chen X."/>
        </authorList>
    </citation>
    <scope>NUCLEOTIDE SEQUENCE [LARGE SCALE GENOMIC DNA]</scope>
    <source>
        <strain evidence="3">93TX-2</strain>
    </source>
</reference>
<evidence type="ECO:0000256" key="1">
    <source>
        <dbReference type="SAM" id="MobiDB-lite"/>
    </source>
</evidence>
<protein>
    <submittedName>
        <fullName evidence="2">Uncharacterized protein</fullName>
    </submittedName>
</protein>